<keyword evidence="2" id="KW-1185">Reference proteome</keyword>
<proteinExistence type="predicted"/>
<name>A0A3M7PXU8_BRAPC</name>
<evidence type="ECO:0000313" key="2">
    <source>
        <dbReference type="Proteomes" id="UP000276133"/>
    </source>
</evidence>
<organism evidence="1 2">
    <name type="scientific">Brachionus plicatilis</name>
    <name type="common">Marine rotifer</name>
    <name type="synonym">Brachionus muelleri</name>
    <dbReference type="NCBI Taxonomy" id="10195"/>
    <lineage>
        <taxon>Eukaryota</taxon>
        <taxon>Metazoa</taxon>
        <taxon>Spiralia</taxon>
        <taxon>Gnathifera</taxon>
        <taxon>Rotifera</taxon>
        <taxon>Eurotatoria</taxon>
        <taxon>Monogononta</taxon>
        <taxon>Pseudotrocha</taxon>
        <taxon>Ploima</taxon>
        <taxon>Brachionidae</taxon>
        <taxon>Brachionus</taxon>
    </lineage>
</organism>
<sequence>MGEMVFIACVKVVFRILRLQYRMREYGNKNNNYLCNTGNHHPSSIPTVAIRVFCELLMAVQ</sequence>
<gene>
    <name evidence="1" type="ORF">BpHYR1_054417</name>
</gene>
<reference evidence="1 2" key="1">
    <citation type="journal article" date="2018" name="Sci. Rep.">
        <title>Genomic signatures of local adaptation to the degree of environmental predictability in rotifers.</title>
        <authorList>
            <person name="Franch-Gras L."/>
            <person name="Hahn C."/>
            <person name="Garcia-Roger E.M."/>
            <person name="Carmona M.J."/>
            <person name="Serra M."/>
            <person name="Gomez A."/>
        </authorList>
    </citation>
    <scope>NUCLEOTIDE SEQUENCE [LARGE SCALE GENOMIC DNA]</scope>
    <source>
        <strain evidence="1">HYR1</strain>
    </source>
</reference>
<comment type="caution">
    <text evidence="1">The sequence shown here is derived from an EMBL/GenBank/DDBJ whole genome shotgun (WGS) entry which is preliminary data.</text>
</comment>
<accession>A0A3M7PXU8</accession>
<dbReference type="Proteomes" id="UP000276133">
    <property type="component" value="Unassembled WGS sequence"/>
</dbReference>
<protein>
    <submittedName>
        <fullName evidence="1">Uncharacterized protein</fullName>
    </submittedName>
</protein>
<dbReference type="AlphaFoldDB" id="A0A3M7PXU8"/>
<evidence type="ECO:0000313" key="1">
    <source>
        <dbReference type="EMBL" id="RNA03605.1"/>
    </source>
</evidence>
<dbReference type="EMBL" id="REGN01008423">
    <property type="protein sequence ID" value="RNA03605.1"/>
    <property type="molecule type" value="Genomic_DNA"/>
</dbReference>